<keyword evidence="3" id="KW-0813">Transport</keyword>
<evidence type="ECO:0000256" key="7">
    <source>
        <dbReference type="ARBA" id="ARBA00022989"/>
    </source>
</evidence>
<evidence type="ECO:0000256" key="5">
    <source>
        <dbReference type="ARBA" id="ARBA00022692"/>
    </source>
</evidence>
<feature type="compositionally biased region" description="Polar residues" evidence="11">
    <location>
        <begin position="8"/>
        <end position="99"/>
    </location>
</feature>
<dbReference type="PANTHER" id="PTHR21522">
    <property type="entry name" value="PROTON CHANNEL OTOP"/>
    <property type="match status" value="1"/>
</dbReference>
<feature type="transmembrane region" description="Helical" evidence="12">
    <location>
        <begin position="245"/>
        <end position="263"/>
    </location>
</feature>
<accession>A0A8U0PTH6</accession>
<protein>
    <submittedName>
        <fullName evidence="14">Proton channel OTOP3-like</fullName>
    </submittedName>
</protein>
<keyword evidence="5 12" id="KW-0812">Transmembrane</keyword>
<feature type="region of interest" description="Disordered" evidence="11">
    <location>
        <begin position="1"/>
        <end position="127"/>
    </location>
</feature>
<evidence type="ECO:0000256" key="11">
    <source>
        <dbReference type="SAM" id="MobiDB-lite"/>
    </source>
</evidence>
<dbReference type="GO" id="GO:0015252">
    <property type="term" value="F:proton channel activity"/>
    <property type="evidence" value="ECO:0007669"/>
    <property type="project" value="InterPro"/>
</dbReference>
<dbReference type="GeneID" id="120029355"/>
<feature type="transmembrane region" description="Helical" evidence="12">
    <location>
        <begin position="204"/>
        <end position="225"/>
    </location>
</feature>
<dbReference type="InterPro" id="IPR004878">
    <property type="entry name" value="Otopetrin"/>
</dbReference>
<evidence type="ECO:0000256" key="3">
    <source>
        <dbReference type="ARBA" id="ARBA00022448"/>
    </source>
</evidence>
<evidence type="ECO:0000256" key="9">
    <source>
        <dbReference type="ARBA" id="ARBA00023136"/>
    </source>
</evidence>
<dbReference type="PANTHER" id="PTHR21522:SF36">
    <property type="entry name" value="PROTON CHANNEL OTOP3"/>
    <property type="match status" value="1"/>
</dbReference>
<dbReference type="RefSeq" id="XP_038830513.1">
    <property type="nucleotide sequence ID" value="XM_038974585.1"/>
</dbReference>
<dbReference type="Proteomes" id="UP000808372">
    <property type="component" value="Chromosome 35"/>
</dbReference>
<keyword evidence="6" id="KW-0375">Hydrogen ion transport</keyword>
<evidence type="ECO:0000256" key="12">
    <source>
        <dbReference type="SAM" id="Phobius"/>
    </source>
</evidence>
<feature type="transmembrane region" description="Helical" evidence="12">
    <location>
        <begin position="172"/>
        <end position="192"/>
    </location>
</feature>
<evidence type="ECO:0000256" key="1">
    <source>
        <dbReference type="ARBA" id="ARBA00004651"/>
    </source>
</evidence>
<evidence type="ECO:0000313" key="14">
    <source>
        <dbReference type="RefSeq" id="XP_038830513.1"/>
    </source>
</evidence>
<keyword evidence="4" id="KW-1003">Cell membrane</keyword>
<reference evidence="14" key="1">
    <citation type="submission" date="2025-08" db="UniProtKB">
        <authorList>
            <consortium name="RefSeq"/>
        </authorList>
    </citation>
    <scope>IDENTIFICATION</scope>
    <source>
        <tissue evidence="14">White muscle</tissue>
    </source>
</reference>
<dbReference type="AlphaFoldDB" id="A0A8U0PTH6"/>
<feature type="transmembrane region" description="Helical" evidence="12">
    <location>
        <begin position="513"/>
        <end position="534"/>
    </location>
</feature>
<comment type="subcellular location">
    <subcellularLocation>
        <location evidence="1">Cell membrane</location>
        <topology evidence="1">Multi-pass membrane protein</topology>
    </subcellularLocation>
</comment>
<evidence type="ECO:0000313" key="13">
    <source>
        <dbReference type="Proteomes" id="UP000808372"/>
    </source>
</evidence>
<keyword evidence="7 12" id="KW-1133">Transmembrane helix</keyword>
<feature type="transmembrane region" description="Helical" evidence="12">
    <location>
        <begin position="435"/>
        <end position="458"/>
    </location>
</feature>
<sequence>MDSERGTTADTMVPGSQCQESGTTATADTMVPGSQCQESGTTATADTMVPGSQCQESGTTATADTMVPGSQCQESGTTATADNIDPGSQCQESGTTATADNIDPGSQCKAEEEEEEEGSGNHTHPDPVLVWAPSGRRLLSGLLGLNVVLLGAALVAGQAFNPQGLRHQEPQVFMLLLMGLSLAWMLWYLLWARKKPGICPHKDHHAGGITVTVVLMLFAAFSLLMHLFKMGYYVTMKECKPVAKVLAPFIEAPFLGLQTYLLWAHSKDCIHKHKIITRSGLMVTLSADLLLWLNAVTEDTVHLEIEMEKEDGRATYRSADSSDSAGLRNATLCKCSADTVCLFFRKGYEVLYPFNMEYYLMAGCMLYVMWKNVSRRMSPGSIPHHAQKITLRIVHEGGILFGPLFGGLVLIAGVVVFILYQVWVNRGQHRHTAFLIFYGYHLVVMPIMSLCSLAGLLVHKLERRADERGNNPTRSLDVALLVGAALGQLALSYFSLVAALAVGPSGPLGSLDLSYSLLSLLELLLQNVFIINGLHRHPNLVLTKGEGKERSSILMQKRKNMENTNDRNKVEGAMSLLERGKAVTAPPGGQVKEGQQTWYKRVTQEICAFLILSNIMLWMIPAFGAHPQFENGLGKQFFGFSAWFVLVNLVQPLGVFYRMHSVGALMELLITG</sequence>
<organism evidence="13 14">
    <name type="scientific">Salvelinus namaycush</name>
    <name type="common">Lake trout</name>
    <name type="synonym">Salmo namaycush</name>
    <dbReference type="NCBI Taxonomy" id="8040"/>
    <lineage>
        <taxon>Eukaryota</taxon>
        <taxon>Metazoa</taxon>
        <taxon>Chordata</taxon>
        <taxon>Craniata</taxon>
        <taxon>Vertebrata</taxon>
        <taxon>Euteleostomi</taxon>
        <taxon>Actinopterygii</taxon>
        <taxon>Neopterygii</taxon>
        <taxon>Teleostei</taxon>
        <taxon>Protacanthopterygii</taxon>
        <taxon>Salmoniformes</taxon>
        <taxon>Salmonidae</taxon>
        <taxon>Salmoninae</taxon>
        <taxon>Salvelinus</taxon>
    </lineage>
</organism>
<proteinExistence type="inferred from homology"/>
<dbReference type="GO" id="GO:0005886">
    <property type="term" value="C:plasma membrane"/>
    <property type="evidence" value="ECO:0007669"/>
    <property type="project" value="UniProtKB-SubCell"/>
</dbReference>
<keyword evidence="9 12" id="KW-0472">Membrane</keyword>
<dbReference type="KEGG" id="snh:120029355"/>
<evidence type="ECO:0000256" key="4">
    <source>
        <dbReference type="ARBA" id="ARBA00022475"/>
    </source>
</evidence>
<feature type="transmembrane region" description="Helical" evidence="12">
    <location>
        <begin position="606"/>
        <end position="625"/>
    </location>
</feature>
<keyword evidence="10" id="KW-0407">Ion channel</keyword>
<feature type="transmembrane region" description="Helical" evidence="12">
    <location>
        <begin position="478"/>
        <end position="501"/>
    </location>
</feature>
<gene>
    <name evidence="14" type="primary">LOC120029355</name>
</gene>
<evidence type="ECO:0000256" key="8">
    <source>
        <dbReference type="ARBA" id="ARBA00023065"/>
    </source>
</evidence>
<dbReference type="Pfam" id="PF03189">
    <property type="entry name" value="Otopetrin"/>
    <property type="match status" value="3"/>
</dbReference>
<evidence type="ECO:0000256" key="2">
    <source>
        <dbReference type="ARBA" id="ARBA00006513"/>
    </source>
</evidence>
<feature type="transmembrane region" description="Helical" evidence="12">
    <location>
        <begin position="138"/>
        <end position="160"/>
    </location>
</feature>
<evidence type="ECO:0000256" key="6">
    <source>
        <dbReference type="ARBA" id="ARBA00022781"/>
    </source>
</evidence>
<comment type="similarity">
    <text evidence="2">Belongs to the otopetrin family.</text>
</comment>
<keyword evidence="13" id="KW-1185">Reference proteome</keyword>
<evidence type="ECO:0000256" key="10">
    <source>
        <dbReference type="ARBA" id="ARBA00023303"/>
    </source>
</evidence>
<keyword evidence="8" id="KW-0406">Ion transport</keyword>
<name>A0A8U0PTH6_SALNM</name>
<feature type="transmembrane region" description="Helical" evidence="12">
    <location>
        <begin position="398"/>
        <end position="423"/>
    </location>
</feature>
<feature type="transmembrane region" description="Helical" evidence="12">
    <location>
        <begin position="637"/>
        <end position="657"/>
    </location>
</feature>